<sequence>MIRALALLVALSALPAQADDLPALYDVTGVAAGDVLNIRAEPSARAQVVATLRPNTRGVEVVELSGTWGKVNTGEGVGYASMTYLRRAGAGSWASLDLPLHCHGTEPFWGLTYDPVAGTATLDDPETGKTALPVTARWGIQPGSNLVALGATGMTAVLRGAACSDGMSDNAFGLALDVFLTGQTPDGPASSRHLTGCCSLARP</sequence>
<evidence type="ECO:0000313" key="3">
    <source>
        <dbReference type="EMBL" id="PTE16471.1"/>
    </source>
</evidence>
<dbReference type="Gene3D" id="2.30.30.40">
    <property type="entry name" value="SH3 Domains"/>
    <property type="match status" value="1"/>
</dbReference>
<keyword evidence="4" id="KW-1185">Reference proteome</keyword>
<organism evidence="3 4">
    <name type="scientific">Fuscovulum blasticum DSM 2131</name>
    <dbReference type="NCBI Taxonomy" id="1188250"/>
    <lineage>
        <taxon>Bacteria</taxon>
        <taxon>Pseudomonadati</taxon>
        <taxon>Pseudomonadota</taxon>
        <taxon>Alphaproteobacteria</taxon>
        <taxon>Rhodobacterales</taxon>
        <taxon>Paracoccaceae</taxon>
        <taxon>Pseudogemmobacter</taxon>
    </lineage>
</organism>
<gene>
    <name evidence="3" type="ORF">C5F44_01035</name>
</gene>
<feature type="signal peptide" evidence="1">
    <location>
        <begin position="1"/>
        <end position="18"/>
    </location>
</feature>
<evidence type="ECO:0000259" key="2">
    <source>
        <dbReference type="Pfam" id="PF08239"/>
    </source>
</evidence>
<dbReference type="Pfam" id="PF08239">
    <property type="entry name" value="SH3_3"/>
    <property type="match status" value="1"/>
</dbReference>
<dbReference type="RefSeq" id="WP_107671634.1">
    <property type="nucleotide sequence ID" value="NZ_PZKE01000001.1"/>
</dbReference>
<dbReference type="AlphaFoldDB" id="A0A2T4JEZ3"/>
<evidence type="ECO:0000313" key="4">
    <source>
        <dbReference type="Proteomes" id="UP000241362"/>
    </source>
</evidence>
<proteinExistence type="predicted"/>
<evidence type="ECO:0000256" key="1">
    <source>
        <dbReference type="SAM" id="SignalP"/>
    </source>
</evidence>
<accession>A0A2T4JEZ3</accession>
<keyword evidence="1" id="KW-0732">Signal</keyword>
<dbReference type="EMBL" id="PZKE01000001">
    <property type="protein sequence ID" value="PTE16471.1"/>
    <property type="molecule type" value="Genomic_DNA"/>
</dbReference>
<feature type="domain" description="SH3b" evidence="2">
    <location>
        <begin position="34"/>
        <end position="85"/>
    </location>
</feature>
<comment type="caution">
    <text evidence="3">The sequence shown here is derived from an EMBL/GenBank/DDBJ whole genome shotgun (WGS) entry which is preliminary data.</text>
</comment>
<reference evidence="3 4" key="1">
    <citation type="submission" date="2018-03" db="EMBL/GenBank/DDBJ databases">
        <title>Rhodobacter blasticus.</title>
        <authorList>
            <person name="Meyer T.E."/>
            <person name="Miller S."/>
            <person name="Lodha T."/>
            <person name="Gandham S."/>
            <person name="Chintalapati S."/>
            <person name="Chintalapati V.R."/>
        </authorList>
    </citation>
    <scope>NUCLEOTIDE SEQUENCE [LARGE SCALE GENOMIC DNA]</scope>
    <source>
        <strain evidence="3 4">DSM 2131</strain>
    </source>
</reference>
<name>A0A2T4JEZ3_FUSBL</name>
<feature type="chain" id="PRO_5015561042" evidence="1">
    <location>
        <begin position="19"/>
        <end position="203"/>
    </location>
</feature>
<protein>
    <submittedName>
        <fullName evidence="3">Peptide-binding protein</fullName>
    </submittedName>
</protein>
<dbReference type="Proteomes" id="UP000241362">
    <property type="component" value="Unassembled WGS sequence"/>
</dbReference>
<dbReference type="InterPro" id="IPR003646">
    <property type="entry name" value="SH3-like_bac-type"/>
</dbReference>